<feature type="region of interest" description="Disordered" evidence="4">
    <location>
        <begin position="553"/>
        <end position="606"/>
    </location>
</feature>
<dbReference type="InterPro" id="IPR001005">
    <property type="entry name" value="SANT/Myb"/>
</dbReference>
<keyword evidence="2" id="KW-0804">Transcription</keyword>
<feature type="compositionally biased region" description="Low complexity" evidence="4">
    <location>
        <begin position="267"/>
        <end position="277"/>
    </location>
</feature>
<feature type="compositionally biased region" description="Gly residues" evidence="4">
    <location>
        <begin position="522"/>
        <end position="533"/>
    </location>
</feature>
<dbReference type="FunFam" id="1.10.10.60:FF:000007">
    <property type="entry name" value="Two-component response regulator"/>
    <property type="match status" value="1"/>
</dbReference>
<evidence type="ECO:0000256" key="5">
    <source>
        <dbReference type="SAM" id="Phobius"/>
    </source>
</evidence>
<accession>A0A176WRZ9</accession>
<sequence length="807" mass="86155">MEEDPEDSGSLRVQRLRRSVEVGIPRQPPEAASQPSGLGYPARPRGLTLTHPHVAAPEILAQPGPGRRRQRYPIDRSSAYPQIKLLNEARICGKNAQIPSRPGVASNSKNGGNGKMSGFLLVLVSSRARHRLLPFQLLLVLFFFFRSLVVLVPPPPPPPLPSSSSPSSPSAAPPPPSPPPPPPPTAAAAAAAPPPASSSTSPPSAAASAAAALAASLAALLSSPRLWLWLWLWLLPLVAALLLLLLLLLRRAQQQQQQQKNRHFAFGRRSSARAAGSVEREKGKGKGTTREEEEDEGEGEQEKRTFEGEVEKRGDEGGQKRREEGWKKPPECAEIGNRCSEDWDPPEERRGEEEECKKERKGEGAMKDDNNRVREWEAGLPSASDLTPLHHSLITRVLARAFCIPTNATPPSAADVLQASKSTVQQLQQKKNTAFTLPAFETYPCYESRTGARAAAAGAANGGGGAYATEESMDDERGGYDLTKRSKDDSGRRSSRVTKSPMHGSKGGWDGDKASERDVGVSGSGIGGVGNGNSGPDFGPAYYWPAQGSMPGGPGPYGPMGSDQGGYGGMEGGSESTKGASLEKSRKLGDTESEDVDSADCPDGNTARTLKRPRLVWTPQLHKRFVDAVGHLGIKNAVPKTIMQLMNVEGLTRENVASHLQKYRLYLKRMQGLSNEGPSASDPLFASAPLPPNLTQSPHFFTNHPHLRAENGVSGPSFSPPAVPMPRAQQAIPPGVMGPGVMGPGAVQHFGGFEHHPYSIGLARSAAQQRPPMGEHREFMVNAHSSAQGGAGSPPHRILTLFPTSSS</sequence>
<dbReference type="Pfam" id="PF00249">
    <property type="entry name" value="Myb_DNA-binding"/>
    <property type="match status" value="1"/>
</dbReference>
<reference evidence="7" key="1">
    <citation type="submission" date="2016-03" db="EMBL/GenBank/DDBJ databases">
        <title>Mechanisms controlling the formation of the plant cell surface in tip-growing cells are functionally conserved among land plants.</title>
        <authorList>
            <person name="Honkanen S."/>
            <person name="Jones V.A."/>
            <person name="Morieri G."/>
            <person name="Champion C."/>
            <person name="Hetherington A.J."/>
            <person name="Kelly S."/>
            <person name="Saint-Marcoux D."/>
            <person name="Proust H."/>
            <person name="Prescott H."/>
            <person name="Dolan L."/>
        </authorList>
    </citation>
    <scope>NUCLEOTIDE SEQUENCE [LARGE SCALE GENOMIC DNA]</scope>
    <source>
        <tissue evidence="7">Whole gametophyte</tissue>
    </source>
</reference>
<name>A0A176WRZ9_MARPO</name>
<feature type="compositionally biased region" description="Gly residues" evidence="4">
    <location>
        <begin position="563"/>
        <end position="572"/>
    </location>
</feature>
<feature type="region of interest" description="Disordered" evidence="4">
    <location>
        <begin position="19"/>
        <end position="47"/>
    </location>
</feature>
<feature type="compositionally biased region" description="Basic and acidic residues" evidence="4">
    <location>
        <begin position="278"/>
        <end position="290"/>
    </location>
</feature>
<feature type="compositionally biased region" description="Basic and acidic residues" evidence="4">
    <location>
        <begin position="581"/>
        <end position="590"/>
    </location>
</feature>
<evidence type="ECO:0000256" key="4">
    <source>
        <dbReference type="SAM" id="MobiDB-lite"/>
    </source>
</evidence>
<dbReference type="GO" id="GO:0003700">
    <property type="term" value="F:DNA-binding transcription factor activity"/>
    <property type="evidence" value="ECO:0007669"/>
    <property type="project" value="InterPro"/>
</dbReference>
<feature type="transmembrane region" description="Helical" evidence="5">
    <location>
        <begin position="228"/>
        <end position="249"/>
    </location>
</feature>
<keyword evidence="5" id="KW-1133">Transmembrane helix</keyword>
<dbReference type="PROSITE" id="PS51294">
    <property type="entry name" value="HTH_MYB"/>
    <property type="match status" value="1"/>
</dbReference>
<feature type="domain" description="HTH myb-type" evidence="6">
    <location>
        <begin position="617"/>
        <end position="668"/>
    </location>
</feature>
<evidence type="ECO:0000256" key="1">
    <source>
        <dbReference type="ARBA" id="ARBA00023015"/>
    </source>
</evidence>
<dbReference type="PANTHER" id="PTHR31442:SF29">
    <property type="entry name" value="HOMEODOMAIN-LIKE SUPERFAMILY PROTEIN"/>
    <property type="match status" value="1"/>
</dbReference>
<organism evidence="7 8">
    <name type="scientific">Marchantia polymorpha subsp. ruderalis</name>
    <dbReference type="NCBI Taxonomy" id="1480154"/>
    <lineage>
        <taxon>Eukaryota</taxon>
        <taxon>Viridiplantae</taxon>
        <taxon>Streptophyta</taxon>
        <taxon>Embryophyta</taxon>
        <taxon>Marchantiophyta</taxon>
        <taxon>Marchantiopsida</taxon>
        <taxon>Marchantiidae</taxon>
        <taxon>Marchantiales</taxon>
        <taxon>Marchantiaceae</taxon>
        <taxon>Marchantia</taxon>
    </lineage>
</organism>
<feature type="region of interest" description="Disordered" evidence="4">
    <location>
        <begin position="157"/>
        <end position="204"/>
    </location>
</feature>
<dbReference type="InterPro" id="IPR044841">
    <property type="entry name" value="LUX/BOA-like"/>
</dbReference>
<feature type="compositionally biased region" description="Basic and acidic residues" evidence="4">
    <location>
        <begin position="509"/>
        <end position="519"/>
    </location>
</feature>
<dbReference type="EMBL" id="LVLJ01000173">
    <property type="protein sequence ID" value="OAE35381.1"/>
    <property type="molecule type" value="Genomic_DNA"/>
</dbReference>
<evidence type="ECO:0000313" key="7">
    <source>
        <dbReference type="EMBL" id="OAE35381.1"/>
    </source>
</evidence>
<keyword evidence="3" id="KW-0539">Nucleus</keyword>
<protein>
    <recommendedName>
        <fullName evidence="6">HTH myb-type domain-containing protein</fullName>
    </recommendedName>
</protein>
<keyword evidence="5" id="KW-0472">Membrane</keyword>
<feature type="region of interest" description="Disordered" evidence="4">
    <location>
        <begin position="785"/>
        <end position="807"/>
    </location>
</feature>
<feature type="compositionally biased region" description="Low complexity" evidence="4">
    <location>
        <begin position="186"/>
        <end position="204"/>
    </location>
</feature>
<dbReference type="AlphaFoldDB" id="A0A176WRZ9"/>
<dbReference type="NCBIfam" id="TIGR01557">
    <property type="entry name" value="myb_SHAQKYF"/>
    <property type="match status" value="1"/>
</dbReference>
<feature type="transmembrane region" description="Helical" evidence="5">
    <location>
        <begin position="132"/>
        <end position="152"/>
    </location>
</feature>
<dbReference type="GO" id="GO:0005634">
    <property type="term" value="C:nucleus"/>
    <property type="evidence" value="ECO:0007669"/>
    <property type="project" value="TreeGrafter"/>
</dbReference>
<dbReference type="Proteomes" id="UP000077202">
    <property type="component" value="Unassembled WGS sequence"/>
</dbReference>
<feature type="compositionally biased region" description="Basic and acidic residues" evidence="4">
    <location>
        <begin position="475"/>
        <end position="492"/>
    </location>
</feature>
<feature type="compositionally biased region" description="Acidic residues" evidence="4">
    <location>
        <begin position="591"/>
        <end position="600"/>
    </location>
</feature>
<dbReference type="InterPro" id="IPR017930">
    <property type="entry name" value="Myb_dom"/>
</dbReference>
<keyword evidence="1" id="KW-0805">Transcription regulation</keyword>
<dbReference type="SUPFAM" id="SSF46689">
    <property type="entry name" value="Homeodomain-like"/>
    <property type="match status" value="1"/>
</dbReference>
<evidence type="ECO:0000256" key="2">
    <source>
        <dbReference type="ARBA" id="ARBA00023163"/>
    </source>
</evidence>
<feature type="compositionally biased region" description="Basic and acidic residues" evidence="4">
    <location>
        <begin position="300"/>
        <end position="331"/>
    </location>
</feature>
<dbReference type="PANTHER" id="PTHR31442">
    <property type="entry name" value="HOMEODOMAIN-LIKE SUPERFAMILY PROTEIN-RELATED"/>
    <property type="match status" value="1"/>
</dbReference>
<feature type="compositionally biased region" description="Basic and acidic residues" evidence="4">
    <location>
        <begin position="346"/>
        <end position="367"/>
    </location>
</feature>
<dbReference type="InterPro" id="IPR009057">
    <property type="entry name" value="Homeodomain-like_sf"/>
</dbReference>
<keyword evidence="5" id="KW-0812">Transmembrane</keyword>
<dbReference type="InterPro" id="IPR006447">
    <property type="entry name" value="Myb_dom_plants"/>
</dbReference>
<feature type="compositionally biased region" description="Pro residues" evidence="4">
    <location>
        <begin position="171"/>
        <end position="185"/>
    </location>
</feature>
<feature type="region of interest" description="Disordered" evidence="4">
    <location>
        <begin position="457"/>
        <end position="533"/>
    </location>
</feature>
<proteinExistence type="predicted"/>
<feature type="region of interest" description="Disordered" evidence="4">
    <location>
        <begin position="259"/>
        <end position="367"/>
    </location>
</feature>
<evidence type="ECO:0000313" key="8">
    <source>
        <dbReference type="Proteomes" id="UP000077202"/>
    </source>
</evidence>
<evidence type="ECO:0000259" key="6">
    <source>
        <dbReference type="PROSITE" id="PS51294"/>
    </source>
</evidence>
<gene>
    <name evidence="7" type="ORF">AXG93_464s1140</name>
</gene>
<evidence type="ECO:0000256" key="3">
    <source>
        <dbReference type="ARBA" id="ARBA00023242"/>
    </source>
</evidence>
<keyword evidence="8" id="KW-1185">Reference proteome</keyword>
<dbReference type="GO" id="GO:0003677">
    <property type="term" value="F:DNA binding"/>
    <property type="evidence" value="ECO:0007669"/>
    <property type="project" value="InterPro"/>
</dbReference>
<dbReference type="Gene3D" id="1.10.10.60">
    <property type="entry name" value="Homeodomain-like"/>
    <property type="match status" value="1"/>
</dbReference>
<comment type="caution">
    <text evidence="7">The sequence shown here is derived from an EMBL/GenBank/DDBJ whole genome shotgun (WGS) entry which is preliminary data.</text>
</comment>